<evidence type="ECO:0000313" key="2">
    <source>
        <dbReference type="EMBL" id="OAG10611.1"/>
    </source>
</evidence>
<protein>
    <submittedName>
        <fullName evidence="2">HET-domain-containing protein</fullName>
    </submittedName>
</protein>
<evidence type="ECO:0000259" key="1">
    <source>
        <dbReference type="PROSITE" id="PS50075"/>
    </source>
</evidence>
<proteinExistence type="predicted"/>
<dbReference type="EMBL" id="KV441549">
    <property type="protein sequence ID" value="OAG10611.1"/>
    <property type="molecule type" value="Genomic_DNA"/>
</dbReference>
<name>A0A177CTU3_9PLEO</name>
<reference evidence="2 3" key="1">
    <citation type="submission" date="2016-05" db="EMBL/GenBank/DDBJ databases">
        <title>Comparative analysis of secretome profiles of manganese(II)-oxidizing ascomycete fungi.</title>
        <authorList>
            <consortium name="DOE Joint Genome Institute"/>
            <person name="Zeiner C.A."/>
            <person name="Purvine S.O."/>
            <person name="Zink E.M."/>
            <person name="Wu S."/>
            <person name="Pasa-Tolic L."/>
            <person name="Chaput D.L."/>
            <person name="Haridas S."/>
            <person name="Grigoriev I.V."/>
            <person name="Santelli C.M."/>
            <person name="Hansel C.M."/>
        </authorList>
    </citation>
    <scope>NUCLEOTIDE SEQUENCE [LARGE SCALE GENOMIC DNA]</scope>
    <source>
        <strain evidence="2 3">AP3s5-JAC2a</strain>
    </source>
</reference>
<dbReference type="PANTHER" id="PTHR10622:SF10">
    <property type="entry name" value="HET DOMAIN-CONTAINING PROTEIN"/>
    <property type="match status" value="1"/>
</dbReference>
<sequence>MWLLSVDSLELKEFIGTDIPPYAILSHTWGAEEVSFVEMKKKKYRDQAKAKAGFSKIGGCCARAKKDGYNWAWVDSCCIDKRSSAELSEAINSMFPWYKHSEICYVYLSDVPGGLYDYDTLANSKWFTRGWTLQELLAPCKILFFAQDWTVFGQIGNFNSWVSRITQIPEPFITGQKRLEQACVSQRMFWASSRKTSRPEDWAYSLMGLFGIHMPIIYGEGLEKAFVRLQQEIFSTTPDQSIFAWYISGMTTFRLLANTPACFRNSGNVRRLGQEIQRSKAENSSFHMTNLGLQITLPIYSNKGNGFKKQREATLNCQVEDKNGNPRQLSLALSYLDSEMGGRVIYMCRRPDTWTFSSKMGHPTSICIRGIGYDASEPEPPPAPPRGALSAGNIMEQCLSIISSATNIDKKTLEDGLTFSEIGADSFALVEVMFLIKHNLGVEVDMYDFYANPSIGMFICHVMLEWEGKT</sequence>
<dbReference type="InterPro" id="IPR010730">
    <property type="entry name" value="HET"/>
</dbReference>
<gene>
    <name evidence="2" type="ORF">CC84DRAFT_1139297</name>
</gene>
<dbReference type="Gene3D" id="1.10.1200.10">
    <property type="entry name" value="ACP-like"/>
    <property type="match status" value="1"/>
</dbReference>
<dbReference type="PANTHER" id="PTHR10622">
    <property type="entry name" value="HET DOMAIN-CONTAINING PROTEIN"/>
    <property type="match status" value="1"/>
</dbReference>
<dbReference type="OrthoDB" id="20872at2759"/>
<dbReference type="Pfam" id="PF06985">
    <property type="entry name" value="HET"/>
    <property type="match status" value="1"/>
</dbReference>
<keyword evidence="3" id="KW-1185">Reference proteome</keyword>
<dbReference type="STRING" id="1460663.A0A177CTU3"/>
<evidence type="ECO:0000313" key="3">
    <source>
        <dbReference type="Proteomes" id="UP000077069"/>
    </source>
</evidence>
<dbReference type="InterPro" id="IPR058525">
    <property type="entry name" value="DUF8212"/>
</dbReference>
<dbReference type="SUPFAM" id="SSF47336">
    <property type="entry name" value="ACP-like"/>
    <property type="match status" value="1"/>
</dbReference>
<dbReference type="Proteomes" id="UP000077069">
    <property type="component" value="Unassembled WGS sequence"/>
</dbReference>
<dbReference type="InterPro" id="IPR036736">
    <property type="entry name" value="ACP-like_sf"/>
</dbReference>
<dbReference type="InParanoid" id="A0A177CTU3"/>
<organism evidence="2 3">
    <name type="scientific">Paraphaeosphaeria sporulosa</name>
    <dbReference type="NCBI Taxonomy" id="1460663"/>
    <lineage>
        <taxon>Eukaryota</taxon>
        <taxon>Fungi</taxon>
        <taxon>Dikarya</taxon>
        <taxon>Ascomycota</taxon>
        <taxon>Pezizomycotina</taxon>
        <taxon>Dothideomycetes</taxon>
        <taxon>Pleosporomycetidae</taxon>
        <taxon>Pleosporales</taxon>
        <taxon>Massarineae</taxon>
        <taxon>Didymosphaeriaceae</taxon>
        <taxon>Paraphaeosphaeria</taxon>
    </lineage>
</organism>
<dbReference type="Pfam" id="PF00550">
    <property type="entry name" value="PP-binding"/>
    <property type="match status" value="1"/>
</dbReference>
<dbReference type="RefSeq" id="XP_018040976.1">
    <property type="nucleotide sequence ID" value="XM_018176233.1"/>
</dbReference>
<dbReference type="GeneID" id="28759719"/>
<feature type="domain" description="Carrier" evidence="1">
    <location>
        <begin position="389"/>
        <end position="466"/>
    </location>
</feature>
<dbReference type="AlphaFoldDB" id="A0A177CTU3"/>
<dbReference type="PROSITE" id="PS50075">
    <property type="entry name" value="CARRIER"/>
    <property type="match status" value="1"/>
</dbReference>
<dbReference type="Pfam" id="PF26640">
    <property type="entry name" value="DUF8212"/>
    <property type="match status" value="1"/>
</dbReference>
<dbReference type="InterPro" id="IPR009081">
    <property type="entry name" value="PP-bd_ACP"/>
</dbReference>
<accession>A0A177CTU3</accession>